<name>A0A8E2DJY0_9APHY</name>
<dbReference type="Pfam" id="PF10281">
    <property type="entry name" value="Ish1"/>
    <property type="match status" value="4"/>
</dbReference>
<feature type="region of interest" description="Disordered" evidence="1">
    <location>
        <begin position="457"/>
        <end position="488"/>
    </location>
</feature>
<accession>A0A8E2DJY0</accession>
<gene>
    <name evidence="3" type="ORF">OBBRIDRAFT_887405</name>
</gene>
<evidence type="ECO:0000313" key="3">
    <source>
        <dbReference type="EMBL" id="OCH90880.1"/>
    </source>
</evidence>
<dbReference type="EMBL" id="KV722396">
    <property type="protein sequence ID" value="OCH90880.1"/>
    <property type="molecule type" value="Genomic_DNA"/>
</dbReference>
<protein>
    <submittedName>
        <fullName evidence="3">Uncharacterized protein</fullName>
    </submittedName>
</protein>
<reference evidence="3 4" key="1">
    <citation type="submission" date="2016-07" db="EMBL/GenBank/DDBJ databases">
        <title>Draft genome of the white-rot fungus Obba rivulosa 3A-2.</title>
        <authorList>
            <consortium name="DOE Joint Genome Institute"/>
            <person name="Miettinen O."/>
            <person name="Riley R."/>
            <person name="Acob R."/>
            <person name="Barry K."/>
            <person name="Cullen D."/>
            <person name="De Vries R."/>
            <person name="Hainaut M."/>
            <person name="Hatakka A."/>
            <person name="Henrissat B."/>
            <person name="Hilden K."/>
            <person name="Kuo R."/>
            <person name="Labutti K."/>
            <person name="Lipzen A."/>
            <person name="Makela M.R."/>
            <person name="Sandor L."/>
            <person name="Spatafora J.W."/>
            <person name="Grigoriev I.V."/>
            <person name="Hibbett D.S."/>
        </authorList>
    </citation>
    <scope>NUCLEOTIDE SEQUENCE [LARGE SCALE GENOMIC DNA]</scope>
    <source>
        <strain evidence="3 4">3A-2</strain>
    </source>
</reference>
<keyword evidence="2" id="KW-0732">Signal</keyword>
<dbReference type="InterPro" id="IPR018803">
    <property type="entry name" value="Ish1/Msc1-like"/>
</dbReference>
<proteinExistence type="predicted"/>
<feature type="signal peptide" evidence="2">
    <location>
        <begin position="1"/>
        <end position="18"/>
    </location>
</feature>
<keyword evidence="4" id="KW-1185">Reference proteome</keyword>
<organism evidence="3 4">
    <name type="scientific">Obba rivulosa</name>
    <dbReference type="NCBI Taxonomy" id="1052685"/>
    <lineage>
        <taxon>Eukaryota</taxon>
        <taxon>Fungi</taxon>
        <taxon>Dikarya</taxon>
        <taxon>Basidiomycota</taxon>
        <taxon>Agaricomycotina</taxon>
        <taxon>Agaricomycetes</taxon>
        <taxon>Polyporales</taxon>
        <taxon>Gelatoporiaceae</taxon>
        <taxon>Obba</taxon>
    </lineage>
</organism>
<dbReference type="AlphaFoldDB" id="A0A8E2DJY0"/>
<feature type="chain" id="PRO_5034052298" evidence="2">
    <location>
        <begin position="19"/>
        <end position="488"/>
    </location>
</feature>
<evidence type="ECO:0000256" key="2">
    <source>
        <dbReference type="SAM" id="SignalP"/>
    </source>
</evidence>
<feature type="compositionally biased region" description="Basic and acidic residues" evidence="1">
    <location>
        <begin position="458"/>
        <end position="488"/>
    </location>
</feature>
<evidence type="ECO:0000313" key="4">
    <source>
        <dbReference type="Proteomes" id="UP000250043"/>
    </source>
</evidence>
<dbReference type="OrthoDB" id="2527403at2759"/>
<dbReference type="Proteomes" id="UP000250043">
    <property type="component" value="Unassembled WGS sequence"/>
</dbReference>
<evidence type="ECO:0000256" key="1">
    <source>
        <dbReference type="SAM" id="MobiDB-lite"/>
    </source>
</evidence>
<sequence length="488" mass="55306">MRPSILLICVLAVSGAHASWFGSDKPAADYNNWSTEQLQQWLSAHSIALPTGTPSHADLQALVGSNWDSAANHLAQQTDHAQHIFQEIKEDAFDAWDESQLRKFLVEHGVVNPSGPREQLALLAKQKWAYASRSASSLSSTVSSSASSLGSVVSARASTAVHGDTKHQASKSASSVLAQATENVARSLDDTKDYVYSTWDDNRLRSYLEEHGVIERNQPMPPRNQLLAWMRDTYVKAANPIWQAWSDSYIHEWLVRHGLIKSEEKKKRDQYLQLMEKYYYDTKDTVYSNWDESKVKQWLVDHGIIKSHAQLQHEKLQKLISDNYAHAQDTIWSAWCDNDMRDWLIEHGYIRSDAQKSRDELIKLMQEKYGEFSARTAPYLVWPDARLRAFLREYGVSEAAIPTDRPGLLQEVRIRYVQATTRAEALFARVKELVEGGVEVAEDKIGKVLDILTGSAESTKERAAEKAREGAEWVKSNEGHVKEKKVEL</sequence>